<dbReference type="NCBIfam" id="TIGR00806">
    <property type="entry name" value="rfc"/>
    <property type="match status" value="1"/>
</dbReference>
<feature type="transmembrane region" description="Helical" evidence="4">
    <location>
        <begin position="472"/>
        <end position="493"/>
    </location>
</feature>
<proteinExistence type="inferred from homology"/>
<dbReference type="Ensembl" id="ENSCHIT00010007122.1">
    <property type="protein sequence ID" value="ENSCHIP00010005144.1"/>
    <property type="gene ID" value="ENSCHIG00010003657.1"/>
</dbReference>
<feature type="transmembrane region" description="Helical" evidence="4">
    <location>
        <begin position="245"/>
        <end position="264"/>
    </location>
</feature>
<feature type="transmembrane region" description="Helical" evidence="4">
    <location>
        <begin position="505"/>
        <end position="524"/>
    </location>
</feature>
<dbReference type="GO" id="GO:0005886">
    <property type="term" value="C:plasma membrane"/>
    <property type="evidence" value="ECO:0007669"/>
    <property type="project" value="TreeGrafter"/>
</dbReference>
<dbReference type="Pfam" id="PF01770">
    <property type="entry name" value="Folate_carrier"/>
    <property type="match status" value="1"/>
</dbReference>
<feature type="compositionally biased region" description="Pro residues" evidence="3">
    <location>
        <begin position="71"/>
        <end position="93"/>
    </location>
</feature>
<feature type="transmembrane region" description="Helical" evidence="4">
    <location>
        <begin position="407"/>
        <end position="425"/>
    </location>
</feature>
<feature type="transmembrane region" description="Helical" evidence="4">
    <location>
        <begin position="145"/>
        <end position="162"/>
    </location>
</feature>
<feature type="region of interest" description="Disordered" evidence="3">
    <location>
        <begin position="59"/>
        <end position="96"/>
    </location>
</feature>
<reference evidence="5" key="2">
    <citation type="submission" date="2025-08" db="UniProtKB">
        <authorList>
            <consortium name="Ensembl"/>
        </authorList>
    </citation>
    <scope>IDENTIFICATION</scope>
</reference>
<comment type="subcellular location">
    <subcellularLocation>
        <location evidence="1">Membrane</location>
        <topology evidence="1">Multi-pass membrane protein</topology>
    </subcellularLocation>
</comment>
<evidence type="ECO:0000256" key="2">
    <source>
        <dbReference type="ARBA" id="ARBA00005773"/>
    </source>
</evidence>
<dbReference type="PANTHER" id="PTHR10686:SF37">
    <property type="entry name" value="THIAMINE TRANSPORTER 2"/>
    <property type="match status" value="1"/>
</dbReference>
<feature type="transmembrane region" description="Helical" evidence="4">
    <location>
        <begin position="215"/>
        <end position="233"/>
    </location>
</feature>
<comment type="similarity">
    <text evidence="2">Belongs to the reduced folate carrier (RFC) transporter (TC 2.A.48) family.</text>
</comment>
<feature type="region of interest" description="Disordered" evidence="3">
    <location>
        <begin position="340"/>
        <end position="379"/>
    </location>
</feature>
<dbReference type="InterPro" id="IPR036259">
    <property type="entry name" value="MFS_trans_sf"/>
</dbReference>
<sequence length="619" mass="69213">MIGTVPSVSCAVTLGINRVWIHYFQLVFLHIELSAHTPRIPASSLKILEACEEHLQNVGAGLPTPSRAAPAPAPPRPWPRPSPAPAPPTAPPRPRPRSTFRAWFTGLDWRGCWFPELDNPRCERVGEQNSPPVAMSCFQTSESQSWIYPTVILCLFGFFSMMRPSEPFLMVYLSGPDKNLTSAELTNEIFPVWTYSYLALLLPVFILTDYVRYKPVIILQGISFIICWLLLLFGQGVRTMQVLEFFYGMVTATEVAYYAYIYSVVSPEHYQKVSGYCRSVTLVAYTAASALAQLLVSLAGLSYFYLNVISLASVSVAFLFSLFLPMPKKSMFFHAKPSQEALPKPPGMDTVSEEPQQDHKRVGKEVFTDSGNPDDGQVTNPKPGNVALRVFVQWLQDLKQCYSSKQLFYWSLWWAFSTAGYNQVLNYVQVLWDYKAPSQISVYNGAVEAIATFGGALAAFAVGYVKVNWDLLGELALAIFSVVNAGSLFLMHYTTNIWACYTGYLIFKTVYMLLITIAVFQIAVNLSVERYALVFGINTFIALVIQTIITVIVVDQGGLGLPISIQFLVYGSYFAAIAGIFLMRSIYIIYSATCQKRVQNSVTTSRNQYRPHPEEPKNV</sequence>
<organism evidence="5">
    <name type="scientific">Capra hircus</name>
    <name type="common">Goat</name>
    <dbReference type="NCBI Taxonomy" id="9925"/>
    <lineage>
        <taxon>Eukaryota</taxon>
        <taxon>Metazoa</taxon>
        <taxon>Chordata</taxon>
        <taxon>Craniata</taxon>
        <taxon>Vertebrata</taxon>
        <taxon>Euteleostomi</taxon>
        <taxon>Mammalia</taxon>
        <taxon>Eutheria</taxon>
        <taxon>Laurasiatheria</taxon>
        <taxon>Artiodactyla</taxon>
        <taxon>Ruminantia</taxon>
        <taxon>Pecora</taxon>
        <taxon>Bovidae</taxon>
        <taxon>Caprinae</taxon>
        <taxon>Capra</taxon>
    </lineage>
</organism>
<dbReference type="PANTHER" id="PTHR10686">
    <property type="entry name" value="FOLATE TRANSPORTER"/>
    <property type="match status" value="1"/>
</dbReference>
<feature type="transmembrane region" description="Helical" evidence="4">
    <location>
        <begin position="276"/>
        <end position="296"/>
    </location>
</feature>
<dbReference type="GO" id="GO:0015234">
    <property type="term" value="F:thiamine transmembrane transporter activity"/>
    <property type="evidence" value="ECO:0007669"/>
    <property type="project" value="TreeGrafter"/>
</dbReference>
<feature type="compositionally biased region" description="Basic and acidic residues" evidence="3">
    <location>
        <begin position="356"/>
        <end position="367"/>
    </location>
</feature>
<evidence type="ECO:0000256" key="3">
    <source>
        <dbReference type="SAM" id="MobiDB-lite"/>
    </source>
</evidence>
<evidence type="ECO:0000256" key="4">
    <source>
        <dbReference type="SAM" id="Phobius"/>
    </source>
</evidence>
<keyword evidence="4" id="KW-0812">Transmembrane</keyword>
<dbReference type="InterPro" id="IPR002666">
    <property type="entry name" value="Folate_carrier"/>
</dbReference>
<feature type="transmembrane region" description="Helical" evidence="4">
    <location>
        <begin position="531"/>
        <end position="553"/>
    </location>
</feature>
<feature type="transmembrane region" description="Helical" evidence="4">
    <location>
        <begin position="565"/>
        <end position="590"/>
    </location>
</feature>
<protein>
    <recommendedName>
        <fullName evidence="6">Solute carrier family 19 member 3</fullName>
    </recommendedName>
</protein>
<feature type="transmembrane region" description="Helical" evidence="4">
    <location>
        <begin position="302"/>
        <end position="324"/>
    </location>
</feature>
<feature type="transmembrane region" description="Helical" evidence="4">
    <location>
        <begin position="445"/>
        <end position="465"/>
    </location>
</feature>
<feature type="transmembrane region" description="Helical" evidence="4">
    <location>
        <begin position="189"/>
        <end position="208"/>
    </location>
</feature>
<accession>A0A8C2NGU4</accession>
<name>A0A8C2NGU4_CAPHI</name>
<evidence type="ECO:0008006" key="6">
    <source>
        <dbReference type="Google" id="ProtNLM"/>
    </source>
</evidence>
<evidence type="ECO:0000313" key="5">
    <source>
        <dbReference type="Ensembl" id="ENSCHIP00010005144.1"/>
    </source>
</evidence>
<keyword evidence="4" id="KW-0472">Membrane</keyword>
<dbReference type="AlphaFoldDB" id="A0A8C2NGU4"/>
<dbReference type="SUPFAM" id="SSF103473">
    <property type="entry name" value="MFS general substrate transporter"/>
    <property type="match status" value="1"/>
</dbReference>
<keyword evidence="4" id="KW-1133">Transmembrane helix</keyword>
<evidence type="ECO:0000256" key="1">
    <source>
        <dbReference type="ARBA" id="ARBA00004141"/>
    </source>
</evidence>
<dbReference type="Gene3D" id="1.20.1250.20">
    <property type="entry name" value="MFS general substrate transporter like domains"/>
    <property type="match status" value="1"/>
</dbReference>
<reference evidence="5" key="1">
    <citation type="submission" date="2019-03" db="EMBL/GenBank/DDBJ databases">
        <title>Genome sequencing and reference-guided assembly of Black Bengal Goat (Capra hircus).</title>
        <authorList>
            <person name="Siddiki A.Z."/>
            <person name="Baten A."/>
            <person name="Billah M."/>
            <person name="Alam M.A.U."/>
            <person name="Shawrob K.S.M."/>
            <person name="Saha S."/>
            <person name="Chowdhury M."/>
            <person name="Rahman A.H."/>
            <person name="Stear M."/>
            <person name="Miah G."/>
            <person name="Das G.B."/>
            <person name="Hossain M.M."/>
            <person name="Kumkum M."/>
            <person name="Islam M.S."/>
            <person name="Mollah A.M."/>
            <person name="Ahsan A."/>
            <person name="Tusar F."/>
            <person name="Khan M.K.I."/>
        </authorList>
    </citation>
    <scope>NUCLEOTIDE SEQUENCE [LARGE SCALE GENOMIC DNA]</scope>
</reference>